<accession>A0A0V1PR10</accession>
<evidence type="ECO:0000256" key="7">
    <source>
        <dbReference type="SAM" id="Phobius"/>
    </source>
</evidence>
<evidence type="ECO:0000259" key="8">
    <source>
        <dbReference type="PROSITE" id="PS51192"/>
    </source>
</evidence>
<evidence type="ECO:0000256" key="2">
    <source>
        <dbReference type="ARBA" id="ARBA00022741"/>
    </source>
</evidence>
<dbReference type="Pfam" id="PF00270">
    <property type="entry name" value="DEAD"/>
    <property type="match status" value="1"/>
</dbReference>
<proteinExistence type="inferred from homology"/>
<sequence length="1302" mass="150141">MEAHGIRIVEIDGVSILTHDGNILNPFSERFTQRYLTNIVGCSSLREDILSTINNHFDNHSKDHYARKSVVSVGPSSEIAGIKESKLNVCKICFNHCAQDYINQHLRKEHGIRRSFQHHVFRTTGYAIPNQKCGFSYLYREKESTKPPTSMTTIEGPHTHRRHEDKFLRTINANLYYGKGYPQYLYGKNKEESIPVFEAVKKYILQDRPHLKGTHPIYNRMLREGILKVPVLHKTRVIYANYASRFFYTFAKLCDNRIIEEVVTNPTDEVVKRAVMETIERYIVVEEDTTEKFMKAVIISLMLPDDRFAQSKVRAKILDGINYFLKLAIADYMLMRNKSKEIIKNWENLAYQAFESTRSYNHKFNRTLPAFQTIVDQQDNRKVMIGSVRFSTPDLGKLVRCLVREYHTTVRNLLPDGILMVDELYDEFCKHAKDMFSCTDLGYSVFYGTNELNKLSYQQRRTYEEAIGDKWKDQKYMRSKFDQFTRLNLNLFVCILITCGSPFRVTELLTLTFANPTDLVRTMYYSNGHIQINLLYNKNTHSSMRYSNHTKMLPIEVSKIVVHYVSIIKYLEVAIVEEHGWAKAKSDMSVSDDWGDDDEFDETDGSDLEDEASLLASRALSKKDEIKTLLFMYKLGPRNGGQVFKYLELVSEKYIKEKYTPRILRQALVYFTRTLLGEAKHQGVGILNRIDSIAGHRSETADLQYGVTHSNMYLPSAARNNIDIQISFAWHKILELEDKEVKDEAGPSNRQELKKLLSMVDVGKEEIEEVGRRLYGNFKFESMSQVHTVYDAFHSVKDLMVISPTGSGKSNAYKMPILMEKKLRLPFVSFIICPFISLLEDVKVKLKELGELEVEIFDSDMVHEYYSNCDIIVLQLEKVQEVAGLVRYFESGSVFRRVRRLIMDEAHALIEHREFRGLSVSRVRDVLGEDIPKLFLTATFPKAMERELCALFGISDWRVHREETIRKNIEHVVVREHIDVKRALRAIYAKEIRPRKTKGIVFVYLREMAKDLGERLGWMVFHGNMIPEEKAKAYKEFADTESAMMVATSAFSHGVDVERISHVIAIGDVPGSVDFQQVVGRMWRKQGNRVGRSIILLEPGMRTGIIRGDMCVNGVLAQELDGKIDQNCLSLGCVVCSVCDNNKCIRKEELEDEEMEEANQSEEVEEEEEDQNEEEDETLRRLRECNFNILVMHGLSRGTVGVGESLGCYLRGFFPTIVITGLLEELSVCRGCLLSDEHAYKLDVRHESVMHMTCSLSPLLHAILMLLFFSKKNARAMIQEELLMPTVSDIMMGRIRQLLDDT</sequence>
<keyword evidence="3" id="KW-0067">ATP-binding</keyword>
<feature type="transmembrane region" description="Helical" evidence="7">
    <location>
        <begin position="1249"/>
        <end position="1269"/>
    </location>
</feature>
<evidence type="ECO:0000256" key="6">
    <source>
        <dbReference type="SAM" id="MobiDB-lite"/>
    </source>
</evidence>
<dbReference type="GO" id="GO:0005524">
    <property type="term" value="F:ATP binding"/>
    <property type="evidence" value="ECO:0007669"/>
    <property type="project" value="UniProtKB-KW"/>
</dbReference>
<feature type="region of interest" description="Disordered" evidence="6">
    <location>
        <begin position="587"/>
        <end position="606"/>
    </location>
</feature>
<feature type="domain" description="Helicase C-terminal" evidence="9">
    <location>
        <begin position="979"/>
        <end position="1172"/>
    </location>
</feature>
<dbReference type="GO" id="GO:0000724">
    <property type="term" value="P:double-strand break repair via homologous recombination"/>
    <property type="evidence" value="ECO:0007669"/>
    <property type="project" value="TreeGrafter"/>
</dbReference>
<dbReference type="GO" id="GO:0003676">
    <property type="term" value="F:nucleic acid binding"/>
    <property type="evidence" value="ECO:0007669"/>
    <property type="project" value="InterPro"/>
</dbReference>
<feature type="region of interest" description="Disordered" evidence="6">
    <location>
        <begin position="1151"/>
        <end position="1177"/>
    </location>
</feature>
<dbReference type="SMART" id="SM00487">
    <property type="entry name" value="DEXDc"/>
    <property type="match status" value="1"/>
</dbReference>
<dbReference type="PANTHER" id="PTHR13710:SF149">
    <property type="entry name" value="ATP-DEPENDENT DNA HELICASE TLH2"/>
    <property type="match status" value="1"/>
</dbReference>
<feature type="domain" description="Helicase ATP-binding" evidence="8">
    <location>
        <begin position="790"/>
        <end position="958"/>
    </location>
</feature>
<dbReference type="OrthoDB" id="3556330at2759"/>
<dbReference type="GO" id="GO:0009378">
    <property type="term" value="F:four-way junction helicase activity"/>
    <property type="evidence" value="ECO:0007669"/>
    <property type="project" value="TreeGrafter"/>
</dbReference>
<evidence type="ECO:0000256" key="1">
    <source>
        <dbReference type="ARBA" id="ARBA00005446"/>
    </source>
</evidence>
<dbReference type="GO" id="GO:0043138">
    <property type="term" value="F:3'-5' DNA helicase activity"/>
    <property type="evidence" value="ECO:0007669"/>
    <property type="project" value="UniProtKB-EC"/>
</dbReference>
<feature type="compositionally biased region" description="Acidic residues" evidence="6">
    <location>
        <begin position="593"/>
        <end position="606"/>
    </location>
</feature>
<keyword evidence="2" id="KW-0547">Nucleotide-binding</keyword>
<evidence type="ECO:0000256" key="5">
    <source>
        <dbReference type="ARBA" id="ARBA00034808"/>
    </source>
</evidence>
<gene>
    <name evidence="10" type="ORF">AC631_05661</name>
</gene>
<dbReference type="InterPro" id="IPR027417">
    <property type="entry name" value="P-loop_NTPase"/>
</dbReference>
<dbReference type="GO" id="GO:0005634">
    <property type="term" value="C:nucleus"/>
    <property type="evidence" value="ECO:0007669"/>
    <property type="project" value="TreeGrafter"/>
</dbReference>
<dbReference type="EC" id="5.6.2.4" evidence="5"/>
<protein>
    <recommendedName>
        <fullName evidence="5">DNA 3'-5' helicase</fullName>
        <ecNumber evidence="5">5.6.2.4</ecNumber>
    </recommendedName>
</protein>
<evidence type="ECO:0000256" key="3">
    <source>
        <dbReference type="ARBA" id="ARBA00022840"/>
    </source>
</evidence>
<keyword evidence="7" id="KW-0812">Transmembrane</keyword>
<dbReference type="RefSeq" id="XP_015464681.1">
    <property type="nucleotide sequence ID" value="XM_015614490.1"/>
</dbReference>
<dbReference type="PROSITE" id="PS51194">
    <property type="entry name" value="HELICASE_CTER"/>
    <property type="match status" value="1"/>
</dbReference>
<dbReference type="InterPro" id="IPR001650">
    <property type="entry name" value="Helicase_C-like"/>
</dbReference>
<dbReference type="PROSITE" id="PS51192">
    <property type="entry name" value="HELICASE_ATP_BIND_1"/>
    <property type="match status" value="1"/>
</dbReference>
<comment type="catalytic activity">
    <reaction evidence="4">
        <text>Couples ATP hydrolysis with the unwinding of duplex DNA by translocating in the 3'-5' direction.</text>
        <dbReference type="EC" id="5.6.2.4"/>
    </reaction>
</comment>
<dbReference type="SMART" id="SM00490">
    <property type="entry name" value="HELICc"/>
    <property type="match status" value="1"/>
</dbReference>
<keyword evidence="7" id="KW-1133">Transmembrane helix</keyword>
<evidence type="ECO:0000313" key="10">
    <source>
        <dbReference type="EMBL" id="KRZ98578.1"/>
    </source>
</evidence>
<dbReference type="EMBL" id="LMYN01000249">
    <property type="protein sequence ID" value="KRZ98578.1"/>
    <property type="molecule type" value="Genomic_DNA"/>
</dbReference>
<dbReference type="Proteomes" id="UP000054251">
    <property type="component" value="Unassembled WGS sequence"/>
</dbReference>
<keyword evidence="11" id="KW-1185">Reference proteome</keyword>
<evidence type="ECO:0000313" key="11">
    <source>
        <dbReference type="Proteomes" id="UP000054251"/>
    </source>
</evidence>
<dbReference type="GO" id="GO:0005737">
    <property type="term" value="C:cytoplasm"/>
    <property type="evidence" value="ECO:0007669"/>
    <property type="project" value="TreeGrafter"/>
</dbReference>
<dbReference type="SUPFAM" id="SSF52540">
    <property type="entry name" value="P-loop containing nucleoside triphosphate hydrolases"/>
    <property type="match status" value="1"/>
</dbReference>
<comment type="similarity">
    <text evidence="1">Belongs to the helicase family. RecQ subfamily.</text>
</comment>
<dbReference type="InterPro" id="IPR014001">
    <property type="entry name" value="Helicase_ATP-bd"/>
</dbReference>
<dbReference type="GO" id="GO:0005694">
    <property type="term" value="C:chromosome"/>
    <property type="evidence" value="ECO:0007669"/>
    <property type="project" value="TreeGrafter"/>
</dbReference>
<dbReference type="InterPro" id="IPR011545">
    <property type="entry name" value="DEAD/DEAH_box_helicase_dom"/>
</dbReference>
<name>A0A0V1PR10_9ASCO</name>
<evidence type="ECO:0000259" key="9">
    <source>
        <dbReference type="PROSITE" id="PS51194"/>
    </source>
</evidence>
<reference evidence="10 11" key="1">
    <citation type="submission" date="2015-11" db="EMBL/GenBank/DDBJ databases">
        <title>The genome of Debaryomyces fabryi.</title>
        <authorList>
            <person name="Tafer H."/>
            <person name="Lopandic K."/>
        </authorList>
    </citation>
    <scope>NUCLEOTIDE SEQUENCE [LARGE SCALE GENOMIC DNA]</scope>
    <source>
        <strain evidence="10 11">CBS 789</strain>
    </source>
</reference>
<dbReference type="PANTHER" id="PTHR13710">
    <property type="entry name" value="DNA HELICASE RECQ FAMILY MEMBER"/>
    <property type="match status" value="1"/>
</dbReference>
<dbReference type="GeneID" id="26842670"/>
<comment type="caution">
    <text evidence="10">The sequence shown here is derived from an EMBL/GenBank/DDBJ whole genome shotgun (WGS) entry which is preliminary data.</text>
</comment>
<dbReference type="Gene3D" id="3.40.50.300">
    <property type="entry name" value="P-loop containing nucleotide triphosphate hydrolases"/>
    <property type="match status" value="2"/>
</dbReference>
<dbReference type="Pfam" id="PF00271">
    <property type="entry name" value="Helicase_C"/>
    <property type="match status" value="1"/>
</dbReference>
<keyword evidence="7" id="KW-0472">Membrane</keyword>
<organism evidence="10 11">
    <name type="scientific">Debaryomyces fabryi</name>
    <dbReference type="NCBI Taxonomy" id="58627"/>
    <lineage>
        <taxon>Eukaryota</taxon>
        <taxon>Fungi</taxon>
        <taxon>Dikarya</taxon>
        <taxon>Ascomycota</taxon>
        <taxon>Saccharomycotina</taxon>
        <taxon>Pichiomycetes</taxon>
        <taxon>Debaryomycetaceae</taxon>
        <taxon>Debaryomyces</taxon>
    </lineage>
</organism>
<evidence type="ECO:0000256" key="4">
    <source>
        <dbReference type="ARBA" id="ARBA00034617"/>
    </source>
</evidence>